<dbReference type="EMBL" id="CP021659">
    <property type="protein sequence ID" value="AWK13464.1"/>
    <property type="molecule type" value="Genomic_DNA"/>
</dbReference>
<keyword evidence="4" id="KW-1133">Transmembrane helix</keyword>
<dbReference type="CDD" id="cd03385">
    <property type="entry name" value="PAP2_BcrC_like"/>
    <property type="match status" value="1"/>
</dbReference>
<dbReference type="Proteomes" id="UP000261875">
    <property type="component" value="Chromosome"/>
</dbReference>
<dbReference type="AlphaFoldDB" id="A0A2U8I6G9"/>
<evidence type="ECO:0000256" key="1">
    <source>
        <dbReference type="ARBA" id="ARBA00012374"/>
    </source>
</evidence>
<feature type="transmembrane region" description="Helical" evidence="4">
    <location>
        <begin position="129"/>
        <end position="147"/>
    </location>
</feature>
<dbReference type="OrthoDB" id="9801622at2"/>
<name>A0A2U8I6G9_9GAMM</name>
<feature type="transmembrane region" description="Helical" evidence="4">
    <location>
        <begin position="23"/>
        <end position="47"/>
    </location>
</feature>
<dbReference type="RefSeq" id="WP_072551110.1">
    <property type="nucleotide sequence ID" value="NZ_CP021659.1"/>
</dbReference>
<dbReference type="NCBIfam" id="NF008813">
    <property type="entry name" value="PRK11837.1"/>
    <property type="match status" value="1"/>
</dbReference>
<feature type="transmembrane region" description="Helical" evidence="4">
    <location>
        <begin position="59"/>
        <end position="82"/>
    </location>
</feature>
<dbReference type="SMART" id="SM00014">
    <property type="entry name" value="acidPPc"/>
    <property type="match status" value="1"/>
</dbReference>
<keyword evidence="4" id="KW-0472">Membrane</keyword>
<dbReference type="SUPFAM" id="SSF48317">
    <property type="entry name" value="Acid phosphatase/Vanadium-dependent haloperoxidase"/>
    <property type="match status" value="1"/>
</dbReference>
<dbReference type="InterPro" id="IPR033879">
    <property type="entry name" value="UPP_Pase"/>
</dbReference>
<reference evidence="6 7" key="1">
    <citation type="submission" date="2017-05" db="EMBL/GenBank/DDBJ databases">
        <title>Genome sequence of Candidatus Fukatsuia symbiotica and Candidatus Hamiltonella defensa from Acyrthosiphon pisum strain 5D.</title>
        <authorList>
            <person name="Patel V.A."/>
            <person name="Chevignon G."/>
            <person name="Russell J.A."/>
            <person name="Oliver K.M."/>
        </authorList>
    </citation>
    <scope>NUCLEOTIDE SEQUENCE [LARGE SCALE GENOMIC DNA]</scope>
    <source>
        <strain evidence="6 7">5D</strain>
    </source>
</reference>
<dbReference type="InterPro" id="IPR036938">
    <property type="entry name" value="PAP2/HPO_sf"/>
</dbReference>
<feature type="domain" description="Phosphatidic acid phosphatase type 2/haloperoxidase" evidence="5">
    <location>
        <begin position="60"/>
        <end position="168"/>
    </location>
</feature>
<accession>A0A2U8I6G9</accession>
<evidence type="ECO:0000256" key="3">
    <source>
        <dbReference type="ARBA" id="ARBA00047594"/>
    </source>
</evidence>
<feature type="transmembrane region" description="Helical" evidence="4">
    <location>
        <begin position="153"/>
        <end position="174"/>
    </location>
</feature>
<gene>
    <name evidence="6" type="ORF">CCS41_01440</name>
</gene>
<proteinExistence type="predicted"/>
<protein>
    <recommendedName>
        <fullName evidence="1">undecaprenyl-diphosphate phosphatase</fullName>
        <ecNumber evidence="1">3.6.1.27</ecNumber>
    </recommendedName>
    <alternativeName>
        <fullName evidence="2">Undecaprenyl pyrophosphate phosphatase</fullName>
    </alternativeName>
</protein>
<evidence type="ECO:0000256" key="4">
    <source>
        <dbReference type="SAM" id="Phobius"/>
    </source>
</evidence>
<evidence type="ECO:0000259" key="5">
    <source>
        <dbReference type="SMART" id="SM00014"/>
    </source>
</evidence>
<dbReference type="Gene3D" id="1.20.144.10">
    <property type="entry name" value="Phosphatidic acid phosphatase type 2/haloperoxidase"/>
    <property type="match status" value="1"/>
</dbReference>
<dbReference type="KEGG" id="fsm:CCS41_01440"/>
<dbReference type="InterPro" id="IPR000326">
    <property type="entry name" value="PAP2/HPO"/>
</dbReference>
<keyword evidence="4" id="KW-0812">Transmembrane</keyword>
<sequence length="201" mass="22736">MEQLNHFLFTLINATPASTFETITFAIVLARYAIFIIPLLLIGLWLWGTANSMVLQRQLVIKTAIALVFSMLLSAVIGRLLPHERPFVEGFGYIFLAHVPDSSFPSNHGSAIFTFALAFLFWHRLWSGMGLIIIALAIAWSRIYLGVHWPLDMLGAFFVGLMGCLLSQGVWHLLGDCITQYLFKFYRFCFAFPISKGWIKA</sequence>
<dbReference type="PANTHER" id="PTHR14969:SF13">
    <property type="entry name" value="AT30094P"/>
    <property type="match status" value="1"/>
</dbReference>
<dbReference type="GO" id="GO:0005886">
    <property type="term" value="C:plasma membrane"/>
    <property type="evidence" value="ECO:0007669"/>
    <property type="project" value="InterPro"/>
</dbReference>
<dbReference type="EC" id="3.6.1.27" evidence="1"/>
<evidence type="ECO:0000313" key="7">
    <source>
        <dbReference type="Proteomes" id="UP000261875"/>
    </source>
</evidence>
<dbReference type="Pfam" id="PF01569">
    <property type="entry name" value="PAP2"/>
    <property type="match status" value="1"/>
</dbReference>
<organism evidence="6 7">
    <name type="scientific">Candidatus Fukatsuia symbiotica</name>
    <dbReference type="NCBI Taxonomy" id="1878942"/>
    <lineage>
        <taxon>Bacteria</taxon>
        <taxon>Pseudomonadati</taxon>
        <taxon>Pseudomonadota</taxon>
        <taxon>Gammaproteobacteria</taxon>
        <taxon>Enterobacterales</taxon>
        <taxon>Yersiniaceae</taxon>
        <taxon>Candidatus Fukatsuia</taxon>
    </lineage>
</organism>
<evidence type="ECO:0000313" key="6">
    <source>
        <dbReference type="EMBL" id="AWK13464.1"/>
    </source>
</evidence>
<evidence type="ECO:0000256" key="2">
    <source>
        <dbReference type="ARBA" id="ARBA00032707"/>
    </source>
</evidence>
<dbReference type="STRING" id="1878942.GCA_900128755_00055"/>
<dbReference type="GO" id="GO:0050380">
    <property type="term" value="F:undecaprenyl-diphosphatase activity"/>
    <property type="evidence" value="ECO:0007669"/>
    <property type="project" value="UniProtKB-EC"/>
</dbReference>
<keyword evidence="7" id="KW-1185">Reference proteome</keyword>
<dbReference type="PANTHER" id="PTHR14969">
    <property type="entry name" value="SPHINGOSINE-1-PHOSPHATE PHOSPHOHYDROLASE"/>
    <property type="match status" value="1"/>
</dbReference>
<comment type="catalytic activity">
    <reaction evidence="3">
        <text>di-trans,octa-cis-undecaprenyl diphosphate + H2O = di-trans,octa-cis-undecaprenyl phosphate + phosphate + H(+)</text>
        <dbReference type="Rhea" id="RHEA:28094"/>
        <dbReference type="ChEBI" id="CHEBI:15377"/>
        <dbReference type="ChEBI" id="CHEBI:15378"/>
        <dbReference type="ChEBI" id="CHEBI:43474"/>
        <dbReference type="ChEBI" id="CHEBI:58405"/>
        <dbReference type="ChEBI" id="CHEBI:60392"/>
        <dbReference type="EC" id="3.6.1.27"/>
    </reaction>
</comment>